<dbReference type="GO" id="GO:0044550">
    <property type="term" value="P:secondary metabolite biosynthetic process"/>
    <property type="evidence" value="ECO:0007669"/>
    <property type="project" value="TreeGrafter"/>
</dbReference>
<dbReference type="Pfam" id="PF00501">
    <property type="entry name" value="AMP-binding"/>
    <property type="match status" value="1"/>
</dbReference>
<reference evidence="4 5" key="1">
    <citation type="journal article" date="2015" name="Stand. Genomic Sci.">
        <title>Genomic Encyclopedia of Bacterial and Archaeal Type Strains, Phase III: the genomes of soil and plant-associated and newly described type strains.</title>
        <authorList>
            <person name="Whitman W.B."/>
            <person name="Woyke T."/>
            <person name="Klenk H.P."/>
            <person name="Zhou Y."/>
            <person name="Lilburn T.G."/>
            <person name="Beck B.J."/>
            <person name="De Vos P."/>
            <person name="Vandamme P."/>
            <person name="Eisen J.A."/>
            <person name="Garrity G."/>
            <person name="Hugenholtz P."/>
            <person name="Kyrpides N.C."/>
        </authorList>
    </citation>
    <scope>NUCLEOTIDE SEQUENCE [LARGE SCALE GENOMIC DNA]</scope>
    <source>
        <strain evidence="4 5">CECT 7306</strain>
    </source>
</reference>
<protein>
    <submittedName>
        <fullName evidence="4">AMP-binding enzyme</fullName>
    </submittedName>
</protein>
<keyword evidence="1" id="KW-0436">Ligase</keyword>
<sequence>MPAPDDVPRPATETPGDADREAAARSLTWVRRPRPGVTGSLSPGYLLLDRVVVAGEADRPALVAPGLPEGSWSCAELLDVAARLGGALRALGAGTGERVLVRLSARPEAALTLLACARTGAVAVPVAVDASAEELAALLDGARPAVVVTGSGAAEVLAAALARAGHAPAQHVVVDAVEGAPAADRDVAWELALTPGAAPPAESVVVDEDAPLVRLAGGDVVAGDLVDLVLLARRLGVEAGDVVAVTPATGWAVARATLVPALLLAGATVVLAGDETPTGADVVVRGAAGDAVEVVAGDAATTLPWRAGDALPA</sequence>
<dbReference type="InParanoid" id="A0A3N1HMP6"/>
<feature type="domain" description="AMP-dependent synthetase/ligase" evidence="3">
    <location>
        <begin position="53"/>
        <end position="188"/>
    </location>
</feature>
<feature type="region of interest" description="Disordered" evidence="2">
    <location>
        <begin position="1"/>
        <end position="22"/>
    </location>
</feature>
<proteinExistence type="predicted"/>
<dbReference type="GO" id="GO:0016878">
    <property type="term" value="F:acid-thiol ligase activity"/>
    <property type="evidence" value="ECO:0007669"/>
    <property type="project" value="TreeGrafter"/>
</dbReference>
<evidence type="ECO:0000313" key="5">
    <source>
        <dbReference type="Proteomes" id="UP000276232"/>
    </source>
</evidence>
<evidence type="ECO:0000256" key="2">
    <source>
        <dbReference type="SAM" id="MobiDB-lite"/>
    </source>
</evidence>
<gene>
    <name evidence="4" type="ORF">EDC03_1313</name>
</gene>
<dbReference type="Gene3D" id="3.40.50.12780">
    <property type="entry name" value="N-terminal domain of ligase-like"/>
    <property type="match status" value="1"/>
</dbReference>
<dbReference type="InterPro" id="IPR042099">
    <property type="entry name" value="ANL_N_sf"/>
</dbReference>
<evidence type="ECO:0000259" key="3">
    <source>
        <dbReference type="Pfam" id="PF00501"/>
    </source>
</evidence>
<dbReference type="AlphaFoldDB" id="A0A3N1HMP6"/>
<accession>A0A3N1HMP6</accession>
<dbReference type="RefSeq" id="WP_158674223.1">
    <property type="nucleotide sequence ID" value="NZ_RJKN01000003.1"/>
</dbReference>
<evidence type="ECO:0000256" key="1">
    <source>
        <dbReference type="ARBA" id="ARBA00022598"/>
    </source>
</evidence>
<comment type="caution">
    <text evidence="4">The sequence shown here is derived from an EMBL/GenBank/DDBJ whole genome shotgun (WGS) entry which is preliminary data.</text>
</comment>
<organism evidence="4 5">
    <name type="scientific">Pseudokineococcus lusitanus</name>
    <dbReference type="NCBI Taxonomy" id="763993"/>
    <lineage>
        <taxon>Bacteria</taxon>
        <taxon>Bacillati</taxon>
        <taxon>Actinomycetota</taxon>
        <taxon>Actinomycetes</taxon>
        <taxon>Kineosporiales</taxon>
        <taxon>Kineosporiaceae</taxon>
        <taxon>Pseudokineococcus</taxon>
    </lineage>
</organism>
<dbReference type="Proteomes" id="UP000276232">
    <property type="component" value="Unassembled WGS sequence"/>
</dbReference>
<dbReference type="InterPro" id="IPR000873">
    <property type="entry name" value="AMP-dep_synth/lig_dom"/>
</dbReference>
<dbReference type="EMBL" id="RJKN01000003">
    <property type="protein sequence ID" value="ROP43719.1"/>
    <property type="molecule type" value="Genomic_DNA"/>
</dbReference>
<name>A0A3N1HMP6_9ACTN</name>
<keyword evidence="5" id="KW-1185">Reference proteome</keyword>
<dbReference type="PANTHER" id="PTHR43352:SF1">
    <property type="entry name" value="ANTHRANILATE--COA LIGASE"/>
    <property type="match status" value="1"/>
</dbReference>
<evidence type="ECO:0000313" key="4">
    <source>
        <dbReference type="EMBL" id="ROP43719.1"/>
    </source>
</evidence>
<dbReference type="PANTHER" id="PTHR43352">
    <property type="entry name" value="ACETYL-COA SYNTHETASE"/>
    <property type="match status" value="1"/>
</dbReference>
<dbReference type="SUPFAM" id="SSF56801">
    <property type="entry name" value="Acetyl-CoA synthetase-like"/>
    <property type="match status" value="1"/>
</dbReference>